<accession>A0A0E9RAL0</accession>
<proteinExistence type="predicted"/>
<evidence type="ECO:0000313" key="1">
    <source>
        <dbReference type="EMBL" id="JAH26201.1"/>
    </source>
</evidence>
<organism evidence="1">
    <name type="scientific">Anguilla anguilla</name>
    <name type="common">European freshwater eel</name>
    <name type="synonym">Muraena anguilla</name>
    <dbReference type="NCBI Taxonomy" id="7936"/>
    <lineage>
        <taxon>Eukaryota</taxon>
        <taxon>Metazoa</taxon>
        <taxon>Chordata</taxon>
        <taxon>Craniata</taxon>
        <taxon>Vertebrata</taxon>
        <taxon>Euteleostomi</taxon>
        <taxon>Actinopterygii</taxon>
        <taxon>Neopterygii</taxon>
        <taxon>Teleostei</taxon>
        <taxon>Anguilliformes</taxon>
        <taxon>Anguillidae</taxon>
        <taxon>Anguilla</taxon>
    </lineage>
</organism>
<dbReference type="AlphaFoldDB" id="A0A0E9RAL0"/>
<sequence>MTSQALRYLYHGNRAGVWPELLLLLLFL</sequence>
<protein>
    <submittedName>
        <fullName evidence="1">Uncharacterized protein</fullName>
    </submittedName>
</protein>
<dbReference type="EMBL" id="GBXM01082376">
    <property type="protein sequence ID" value="JAH26201.1"/>
    <property type="molecule type" value="Transcribed_RNA"/>
</dbReference>
<reference evidence="1" key="2">
    <citation type="journal article" date="2015" name="Fish Shellfish Immunol.">
        <title>Early steps in the European eel (Anguilla anguilla)-Vibrio vulnificus interaction in the gills: Role of the RtxA13 toxin.</title>
        <authorList>
            <person name="Callol A."/>
            <person name="Pajuelo D."/>
            <person name="Ebbesson L."/>
            <person name="Teles M."/>
            <person name="MacKenzie S."/>
            <person name="Amaro C."/>
        </authorList>
    </citation>
    <scope>NUCLEOTIDE SEQUENCE</scope>
</reference>
<reference evidence="1" key="1">
    <citation type="submission" date="2014-11" db="EMBL/GenBank/DDBJ databases">
        <authorList>
            <person name="Amaro Gonzalez C."/>
        </authorList>
    </citation>
    <scope>NUCLEOTIDE SEQUENCE</scope>
</reference>
<name>A0A0E9RAL0_ANGAN</name>